<dbReference type="InterPro" id="IPR008775">
    <property type="entry name" value="Phytyl_CoA_dOase-like"/>
</dbReference>
<accession>A0A4Z0BZ44</accession>
<dbReference type="Proteomes" id="UP000297839">
    <property type="component" value="Unassembled WGS sequence"/>
</dbReference>
<proteinExistence type="predicted"/>
<dbReference type="OrthoDB" id="9796766at2"/>
<keyword evidence="2" id="KW-1185">Reference proteome</keyword>
<dbReference type="EMBL" id="SMLK01000002">
    <property type="protein sequence ID" value="TFZ03814.1"/>
    <property type="molecule type" value="Genomic_DNA"/>
</dbReference>
<sequence>MVEQSYGATRAAQNPGDPGWLSEALESLERVGFAVLPDALEPSLVTQLGSALDRLLQEQTARAGGDDALQAIGESGQVRAPCCEDSLFWSLIEHPVVDCIVERLLGPAAIVLQQNGVVMPAAGQRHQQQRWHRDLPYQSWVNSAPIALGFLCTLDPFNGESGGTTFLPASHRFPHLPSDAFIRGWEHGVDAPAGSLVVFDAMTFHRGGTNRSNAPRRAVNTLFGIPLLAQQVTLDAPAGASPLAVRRSGSTYRPADSADDYRARRQARLGKAKDGQ</sequence>
<gene>
    <name evidence="1" type="ORF">EZ216_09180</name>
</gene>
<dbReference type="GO" id="GO:0016706">
    <property type="term" value="F:2-oxoglutarate-dependent dioxygenase activity"/>
    <property type="evidence" value="ECO:0007669"/>
    <property type="project" value="UniProtKB-ARBA"/>
</dbReference>
<organism evidence="1 2">
    <name type="scientific">Ramlibacter humi</name>
    <dbReference type="NCBI Taxonomy" id="2530451"/>
    <lineage>
        <taxon>Bacteria</taxon>
        <taxon>Pseudomonadati</taxon>
        <taxon>Pseudomonadota</taxon>
        <taxon>Betaproteobacteria</taxon>
        <taxon>Burkholderiales</taxon>
        <taxon>Comamonadaceae</taxon>
        <taxon>Ramlibacter</taxon>
    </lineage>
</organism>
<evidence type="ECO:0008006" key="3">
    <source>
        <dbReference type="Google" id="ProtNLM"/>
    </source>
</evidence>
<dbReference type="AlphaFoldDB" id="A0A4Z0BZ44"/>
<evidence type="ECO:0000313" key="2">
    <source>
        <dbReference type="Proteomes" id="UP000297839"/>
    </source>
</evidence>
<dbReference type="PANTHER" id="PTHR37563">
    <property type="entry name" value="PHYTANOYL-COA DIOXYGENASE FAMILY PROTEIN (AFU_ORTHOLOGUE AFUA_2G03330)"/>
    <property type="match status" value="1"/>
</dbReference>
<dbReference type="Pfam" id="PF05721">
    <property type="entry name" value="PhyH"/>
    <property type="match status" value="1"/>
</dbReference>
<protein>
    <recommendedName>
        <fullName evidence="3">Phytanoyl-CoA dioxygenase</fullName>
    </recommendedName>
</protein>
<name>A0A4Z0BZ44_9BURK</name>
<dbReference type="PANTHER" id="PTHR37563:SF2">
    <property type="entry name" value="PHYTANOYL-COA DIOXYGENASE FAMILY PROTEIN (AFU_ORTHOLOGUE AFUA_2G03330)"/>
    <property type="match status" value="1"/>
</dbReference>
<reference evidence="1 2" key="1">
    <citation type="submission" date="2019-03" db="EMBL/GenBank/DDBJ databases">
        <title>Ramlibacter sp. 18x22-1, whole genome shotgun sequence.</title>
        <authorList>
            <person name="Zhang X."/>
            <person name="Feng G."/>
            <person name="Zhu H."/>
        </authorList>
    </citation>
    <scope>NUCLEOTIDE SEQUENCE [LARGE SCALE GENOMIC DNA]</scope>
    <source>
        <strain evidence="1 2">18x22-1</strain>
    </source>
</reference>
<dbReference type="RefSeq" id="WP_135249439.1">
    <property type="nucleotide sequence ID" value="NZ_SMLK01000002.1"/>
</dbReference>
<dbReference type="InterPro" id="IPR051961">
    <property type="entry name" value="Fungal_Metabolite_Diox"/>
</dbReference>
<evidence type="ECO:0000313" key="1">
    <source>
        <dbReference type="EMBL" id="TFZ03814.1"/>
    </source>
</evidence>
<comment type="caution">
    <text evidence="1">The sequence shown here is derived from an EMBL/GenBank/DDBJ whole genome shotgun (WGS) entry which is preliminary data.</text>
</comment>
<dbReference type="Gene3D" id="2.60.120.620">
    <property type="entry name" value="q2cbj1_9rhob like domain"/>
    <property type="match status" value="1"/>
</dbReference>
<dbReference type="SUPFAM" id="SSF51197">
    <property type="entry name" value="Clavaminate synthase-like"/>
    <property type="match status" value="1"/>
</dbReference>